<sequence>MIQRLKIGSRLAFGFCLILLLATAILLIGLWRMAEMEASSEYVIEKKVTAMTTAMHMREAGSEMALALRKVVTPTDAAEGKAEDEHLGRILQAYAGFEKQITELTSSGRGRELLAAASGESKKLFPIVEQIRQQVLSNNYFDAAQLLKSDFLPAHEKWMSSVGALASFQQDDMKEAHADAKDSYRKAQIGMLLMGVLTLGLGFFFTFVITRSIVNPLKRAGSIAETISSGDLTQDFHDDGRDEAAHLVNALDAMQTNLATTLNEVKESAAVIAVASHEIARGNVDLSNRTESQASSLEETASSMEQLTSTVQQNAENARQANQLVLSASDYATKGGRVVGDVVATMGSIKESSSKIVDIIGVIDGIAFQTNILALNAAVEAARAGEQGRGFAVVASEVRALAQRSAAAAKEIKQLISDSVDKVDTGGKLVDEAGATMSEIVSSVKHVADIMGEITAASQEQSAGIAEVNNAISQIDEITQQNAALVEQAAAAAESLQEQ</sequence>
<evidence type="ECO:0000256" key="2">
    <source>
        <dbReference type="ARBA" id="ARBA00022481"/>
    </source>
</evidence>
<evidence type="ECO:0000313" key="9">
    <source>
        <dbReference type="EMBL" id="EOA03484.1"/>
    </source>
</evidence>
<feature type="coiled-coil region" evidence="5">
    <location>
        <begin position="468"/>
        <end position="495"/>
    </location>
</feature>
<dbReference type="InterPro" id="IPR003660">
    <property type="entry name" value="HAMP_dom"/>
</dbReference>
<dbReference type="CDD" id="cd06225">
    <property type="entry name" value="HAMP"/>
    <property type="match status" value="1"/>
</dbReference>
<feature type="transmembrane region" description="Helical" evidence="6">
    <location>
        <begin position="12"/>
        <end position="31"/>
    </location>
</feature>
<comment type="caution">
    <text evidence="9">The sequence shown here is derived from an EMBL/GenBank/DDBJ whole genome shotgun (WGS) entry which is preliminary data.</text>
</comment>
<comment type="similarity">
    <text evidence="3">Belongs to the methyl-accepting chemotaxis (MCP) protein family.</text>
</comment>
<keyword evidence="2" id="KW-0488">Methylation</keyword>
<feature type="transmembrane region" description="Helical" evidence="6">
    <location>
        <begin position="189"/>
        <end position="209"/>
    </location>
</feature>
<dbReference type="InterPro" id="IPR004089">
    <property type="entry name" value="MCPsignal_dom"/>
</dbReference>
<keyword evidence="5" id="KW-0175">Coiled coil</keyword>
<dbReference type="GO" id="GO:0006935">
    <property type="term" value="P:chemotaxis"/>
    <property type="evidence" value="ECO:0007669"/>
    <property type="project" value="TreeGrafter"/>
</dbReference>
<dbReference type="PROSITE" id="PS50885">
    <property type="entry name" value="HAMP"/>
    <property type="match status" value="1"/>
</dbReference>
<gene>
    <name evidence="9" type="ORF">HFRIS_017602</name>
</gene>
<dbReference type="SMART" id="SM00304">
    <property type="entry name" value="HAMP"/>
    <property type="match status" value="1"/>
</dbReference>
<accession>A0AAI9ICI3</accession>
<dbReference type="CDD" id="cd11386">
    <property type="entry name" value="MCP_signal"/>
    <property type="match status" value="1"/>
</dbReference>
<feature type="non-terminal residue" evidence="9">
    <location>
        <position position="499"/>
    </location>
</feature>
<dbReference type="GO" id="GO:0005886">
    <property type="term" value="C:plasma membrane"/>
    <property type="evidence" value="ECO:0007669"/>
    <property type="project" value="TreeGrafter"/>
</dbReference>
<dbReference type="Gene3D" id="1.10.287.950">
    <property type="entry name" value="Methyl-accepting chemotaxis protein"/>
    <property type="match status" value="1"/>
</dbReference>
<comment type="subcellular location">
    <subcellularLocation>
        <location evidence="1">Membrane</location>
    </subcellularLocation>
</comment>
<dbReference type="GO" id="GO:0007165">
    <property type="term" value="P:signal transduction"/>
    <property type="evidence" value="ECO:0007669"/>
    <property type="project" value="UniProtKB-KW"/>
</dbReference>
<name>A0AAI9ICI3_9BURK</name>
<dbReference type="InterPro" id="IPR047347">
    <property type="entry name" value="YvaQ-like_sensor"/>
</dbReference>
<dbReference type="SUPFAM" id="SSF58104">
    <property type="entry name" value="Methyl-accepting chemotaxis protein (MCP) signaling domain"/>
    <property type="match status" value="1"/>
</dbReference>
<dbReference type="SMART" id="SM00283">
    <property type="entry name" value="MA"/>
    <property type="match status" value="1"/>
</dbReference>
<dbReference type="AlphaFoldDB" id="A0AAI9ICI3"/>
<evidence type="ECO:0000256" key="1">
    <source>
        <dbReference type="ARBA" id="ARBA00004370"/>
    </source>
</evidence>
<dbReference type="Pfam" id="PF00672">
    <property type="entry name" value="HAMP"/>
    <property type="match status" value="1"/>
</dbReference>
<evidence type="ECO:0000256" key="5">
    <source>
        <dbReference type="SAM" id="Coils"/>
    </source>
</evidence>
<keyword evidence="6" id="KW-0472">Membrane</keyword>
<proteinExistence type="inferred from homology"/>
<keyword evidence="6 9" id="KW-0812">Transmembrane</keyword>
<dbReference type="EMBL" id="AEEC02000027">
    <property type="protein sequence ID" value="EOA03484.1"/>
    <property type="molecule type" value="Genomic_DNA"/>
</dbReference>
<dbReference type="PROSITE" id="PS50111">
    <property type="entry name" value="CHEMOTAXIS_TRANSDUC_2"/>
    <property type="match status" value="1"/>
</dbReference>
<dbReference type="InterPro" id="IPR051310">
    <property type="entry name" value="MCP_chemotaxis"/>
</dbReference>
<reference evidence="9 10" key="1">
    <citation type="journal article" date="2013" name="Front. Microbiol.">
        <title>The genome of the endophytic bacterium H. frisingense GSF30(T) identifies diverse strategies in the Herbaspirillum genus to interact with plants.</title>
        <authorList>
            <person name="Straub D."/>
            <person name="Rothballer M."/>
            <person name="Hartmann A."/>
            <person name="Ludewig U."/>
        </authorList>
    </citation>
    <scope>NUCLEOTIDE SEQUENCE [LARGE SCALE GENOMIC DNA]</scope>
    <source>
        <strain evidence="9 10">GSF30</strain>
    </source>
</reference>
<dbReference type="GO" id="GO:0004888">
    <property type="term" value="F:transmembrane signaling receptor activity"/>
    <property type="evidence" value="ECO:0007669"/>
    <property type="project" value="TreeGrafter"/>
</dbReference>
<dbReference type="Pfam" id="PF00015">
    <property type="entry name" value="MCPsignal"/>
    <property type="match status" value="1"/>
</dbReference>
<dbReference type="CDD" id="cd19411">
    <property type="entry name" value="MCP2201-like_sensor"/>
    <property type="match status" value="1"/>
</dbReference>
<dbReference type="RefSeq" id="WP_006464771.1">
    <property type="nucleotide sequence ID" value="NZ_AEEC02000027.1"/>
</dbReference>
<dbReference type="FunFam" id="1.10.287.950:FF:000001">
    <property type="entry name" value="Methyl-accepting chemotaxis sensory transducer"/>
    <property type="match status" value="1"/>
</dbReference>
<evidence type="ECO:0000259" key="8">
    <source>
        <dbReference type="PROSITE" id="PS50885"/>
    </source>
</evidence>
<keyword evidence="4" id="KW-0807">Transducer</keyword>
<evidence type="ECO:0000259" key="7">
    <source>
        <dbReference type="PROSITE" id="PS50111"/>
    </source>
</evidence>
<dbReference type="Pfam" id="PF12729">
    <property type="entry name" value="4HB_MCP_1"/>
    <property type="match status" value="1"/>
</dbReference>
<keyword evidence="6" id="KW-1133">Transmembrane helix</keyword>
<evidence type="ECO:0000313" key="10">
    <source>
        <dbReference type="Proteomes" id="UP000006772"/>
    </source>
</evidence>
<dbReference type="PANTHER" id="PTHR43531">
    <property type="entry name" value="PROTEIN ICFG"/>
    <property type="match status" value="1"/>
</dbReference>
<protein>
    <submittedName>
        <fullName evidence="9">Methyl-accepting chemotaxis I transmembrane protein</fullName>
    </submittedName>
</protein>
<organism evidence="9 10">
    <name type="scientific">Herbaspirillum frisingense GSF30</name>
    <dbReference type="NCBI Taxonomy" id="864073"/>
    <lineage>
        <taxon>Bacteria</taxon>
        <taxon>Pseudomonadati</taxon>
        <taxon>Pseudomonadota</taxon>
        <taxon>Betaproteobacteria</taxon>
        <taxon>Burkholderiales</taxon>
        <taxon>Oxalobacteraceae</taxon>
        <taxon>Herbaspirillum</taxon>
    </lineage>
</organism>
<dbReference type="Proteomes" id="UP000006772">
    <property type="component" value="Unassembled WGS sequence"/>
</dbReference>
<feature type="domain" description="Methyl-accepting transducer" evidence="7">
    <location>
        <begin position="268"/>
        <end position="497"/>
    </location>
</feature>
<dbReference type="PANTHER" id="PTHR43531:SF14">
    <property type="entry name" value="METHYL-ACCEPTING CHEMOTAXIS PROTEIN I-RELATED"/>
    <property type="match status" value="1"/>
</dbReference>
<evidence type="ECO:0000256" key="3">
    <source>
        <dbReference type="ARBA" id="ARBA00029447"/>
    </source>
</evidence>
<evidence type="ECO:0000256" key="4">
    <source>
        <dbReference type="PROSITE-ProRule" id="PRU00284"/>
    </source>
</evidence>
<feature type="domain" description="HAMP" evidence="8">
    <location>
        <begin position="211"/>
        <end position="263"/>
    </location>
</feature>
<evidence type="ECO:0000256" key="6">
    <source>
        <dbReference type="SAM" id="Phobius"/>
    </source>
</evidence>
<dbReference type="InterPro" id="IPR024478">
    <property type="entry name" value="HlyB_4HB_MCP"/>
</dbReference>